<reference evidence="2 3" key="1">
    <citation type="submission" date="2020-08" db="EMBL/GenBank/DDBJ databases">
        <title>Sphingobacterium sp. DN04309 isolated from aquaculture water.</title>
        <authorList>
            <person name="Zhang M."/>
        </authorList>
    </citation>
    <scope>NUCLEOTIDE SEQUENCE [LARGE SCALE GENOMIC DNA]</scope>
    <source>
        <strain evidence="2 3">DN04309</strain>
    </source>
</reference>
<keyword evidence="3" id="KW-1185">Reference proteome</keyword>
<evidence type="ECO:0000313" key="2">
    <source>
        <dbReference type="EMBL" id="MBD1431005.1"/>
    </source>
</evidence>
<name>A0ABR7YI53_9SPHI</name>
<dbReference type="RefSeq" id="WP_190302978.1">
    <property type="nucleotide sequence ID" value="NZ_JACOIJ010000050.1"/>
</dbReference>
<evidence type="ECO:0000313" key="3">
    <source>
        <dbReference type="Proteomes" id="UP000651271"/>
    </source>
</evidence>
<organism evidence="2 3">
    <name type="scientific">Sphingobacterium litopenaei</name>
    <dbReference type="NCBI Taxonomy" id="2763500"/>
    <lineage>
        <taxon>Bacteria</taxon>
        <taxon>Pseudomonadati</taxon>
        <taxon>Bacteroidota</taxon>
        <taxon>Sphingobacteriia</taxon>
        <taxon>Sphingobacteriales</taxon>
        <taxon>Sphingobacteriaceae</taxon>
        <taxon>Sphingobacterium</taxon>
    </lineage>
</organism>
<sequence>MRILLSFLFFFQTLSIFAQDSIQEKKTDLEIIQNFIQDLSNDKIRTDVILSKYIIVENPNDELYDYLEVSLDEIRINLMSKKIEEIQYIPYMQMPRKDVRDIDLEELNSDRVFFLHYKNRQVAALYLEQDKIASFTLVSKGNNKAHFVLY</sequence>
<protein>
    <submittedName>
        <fullName evidence="2">Uncharacterized protein</fullName>
    </submittedName>
</protein>
<feature type="signal peptide" evidence="1">
    <location>
        <begin position="1"/>
        <end position="18"/>
    </location>
</feature>
<gene>
    <name evidence="2" type="ORF">H8B04_15850</name>
</gene>
<comment type="caution">
    <text evidence="2">The sequence shown here is derived from an EMBL/GenBank/DDBJ whole genome shotgun (WGS) entry which is preliminary data.</text>
</comment>
<keyword evidence="1" id="KW-0732">Signal</keyword>
<evidence type="ECO:0000256" key="1">
    <source>
        <dbReference type="SAM" id="SignalP"/>
    </source>
</evidence>
<proteinExistence type="predicted"/>
<dbReference type="Proteomes" id="UP000651271">
    <property type="component" value="Unassembled WGS sequence"/>
</dbReference>
<accession>A0ABR7YI53</accession>
<feature type="chain" id="PRO_5045046666" evidence="1">
    <location>
        <begin position="19"/>
        <end position="150"/>
    </location>
</feature>
<dbReference type="EMBL" id="JACOIJ010000050">
    <property type="protein sequence ID" value="MBD1431005.1"/>
    <property type="molecule type" value="Genomic_DNA"/>
</dbReference>